<evidence type="ECO:0000256" key="2">
    <source>
        <dbReference type="ARBA" id="ARBA00005695"/>
    </source>
</evidence>
<evidence type="ECO:0000313" key="6">
    <source>
        <dbReference type="EMBL" id="NEB69387.1"/>
    </source>
</evidence>
<dbReference type="GO" id="GO:1904680">
    <property type="term" value="F:peptide transmembrane transporter activity"/>
    <property type="evidence" value="ECO:0007669"/>
    <property type="project" value="TreeGrafter"/>
</dbReference>
<dbReference type="GO" id="GO:0015833">
    <property type="term" value="P:peptide transport"/>
    <property type="evidence" value="ECO:0007669"/>
    <property type="project" value="TreeGrafter"/>
</dbReference>
<dbReference type="GO" id="GO:0030313">
    <property type="term" value="C:cell envelope"/>
    <property type="evidence" value="ECO:0007669"/>
    <property type="project" value="UniProtKB-SubCell"/>
</dbReference>
<dbReference type="Proteomes" id="UP000471648">
    <property type="component" value="Unassembled WGS sequence"/>
</dbReference>
<dbReference type="PANTHER" id="PTHR30290">
    <property type="entry name" value="PERIPLASMIC BINDING COMPONENT OF ABC TRANSPORTER"/>
    <property type="match status" value="1"/>
</dbReference>
<dbReference type="GO" id="GO:0043190">
    <property type="term" value="C:ATP-binding cassette (ABC) transporter complex"/>
    <property type="evidence" value="ECO:0007669"/>
    <property type="project" value="InterPro"/>
</dbReference>
<comment type="subcellular location">
    <subcellularLocation>
        <location evidence="1">Cell envelope</location>
    </subcellularLocation>
</comment>
<comment type="similarity">
    <text evidence="2">Belongs to the bacterial solute-binding protein 5 family.</text>
</comment>
<dbReference type="Gene3D" id="3.10.105.10">
    <property type="entry name" value="Dipeptide-binding Protein, Domain 3"/>
    <property type="match status" value="1"/>
</dbReference>
<evidence type="ECO:0000313" key="7">
    <source>
        <dbReference type="Proteomes" id="UP000471648"/>
    </source>
</evidence>
<sequence length="526" mass="56999">MPIDQGSMSAFMKLIRPGIAAGSFALLFASGCQLPQTEAAKEDPIVIGTSSHVTSLDPAGVYDNGSWAVFSNIYQGLLTFEPGSPVPKPDAAESCAFTSSALTAYRCRVRGGLTFSNGHPLTAKAVKRSFDRILRISDPLGPAPLFANLDSVEARGPLVTFHLAAADATWPSKIATGAGSIVDPAEFPANRLRSEKSASGSGPYVLSSYKERKTLTLEPNAAYEGAVTTKGVAVEVRYFETPQDVEEAWNARTVDIAYAGLPAATLAGIGPGDTDVRLSAGNSAEAHYLVLNMKSPRRPMGKTAVRRAVAALIDRGQLAGEVFRHTVTPLYSLVPQGVAGHSTAFFDHYPEADPAHAAGRLRSAGITTPVRIRLGHQNGTAAVEARALRSQLEKSGLFRVELMEERDFTTYQKRSLRGDFDVHLFQWVPDFPDADTFVQPLVGTGNVLDNGYTSAEVDHIVRDTQRFTDRGKAVKQFRAIQDIIAKDVPLIPVWHRQRQVVTRSAVLGGHRLAEDAVWRLWELRRL</sequence>
<dbReference type="Gene3D" id="3.40.190.10">
    <property type="entry name" value="Periplasmic binding protein-like II"/>
    <property type="match status" value="1"/>
</dbReference>
<dbReference type="InterPro" id="IPR039424">
    <property type="entry name" value="SBP_5"/>
</dbReference>
<gene>
    <name evidence="6" type="ORF">G3I39_20355</name>
</gene>
<evidence type="ECO:0000256" key="1">
    <source>
        <dbReference type="ARBA" id="ARBA00004196"/>
    </source>
</evidence>
<accession>A0A6N9VA51</accession>
<proteinExistence type="inferred from homology"/>
<dbReference type="PIRSF" id="PIRSF002741">
    <property type="entry name" value="MppA"/>
    <property type="match status" value="1"/>
</dbReference>
<organism evidence="6 7">
    <name type="scientific">Streptomyces microflavus</name>
    <name type="common">Streptomyces lipmanii</name>
    <dbReference type="NCBI Taxonomy" id="1919"/>
    <lineage>
        <taxon>Bacteria</taxon>
        <taxon>Bacillati</taxon>
        <taxon>Actinomycetota</taxon>
        <taxon>Actinomycetes</taxon>
        <taxon>Kitasatosporales</taxon>
        <taxon>Streptomycetaceae</taxon>
        <taxon>Streptomyces</taxon>
    </lineage>
</organism>
<keyword evidence="3" id="KW-0813">Transport</keyword>
<comment type="caution">
    <text evidence="6">The sequence shown here is derived from an EMBL/GenBank/DDBJ whole genome shotgun (WGS) entry which is preliminary data.</text>
</comment>
<dbReference type="SUPFAM" id="SSF53850">
    <property type="entry name" value="Periplasmic binding protein-like II"/>
    <property type="match status" value="1"/>
</dbReference>
<dbReference type="InterPro" id="IPR000914">
    <property type="entry name" value="SBP_5_dom"/>
</dbReference>
<keyword evidence="4" id="KW-0732">Signal</keyword>
<dbReference type="InterPro" id="IPR030678">
    <property type="entry name" value="Peptide/Ni-bd"/>
</dbReference>
<dbReference type="GO" id="GO:0042597">
    <property type="term" value="C:periplasmic space"/>
    <property type="evidence" value="ECO:0007669"/>
    <property type="project" value="UniProtKB-ARBA"/>
</dbReference>
<evidence type="ECO:0000259" key="5">
    <source>
        <dbReference type="Pfam" id="PF00496"/>
    </source>
</evidence>
<feature type="domain" description="Solute-binding protein family 5" evidence="5">
    <location>
        <begin position="87"/>
        <end position="446"/>
    </location>
</feature>
<dbReference type="EMBL" id="JAAGME010000844">
    <property type="protein sequence ID" value="NEB69387.1"/>
    <property type="molecule type" value="Genomic_DNA"/>
</dbReference>
<reference evidence="6 7" key="1">
    <citation type="submission" date="2020-01" db="EMBL/GenBank/DDBJ databases">
        <title>Insect and environment-associated Actinomycetes.</title>
        <authorList>
            <person name="Currrie C."/>
            <person name="Chevrette M."/>
            <person name="Carlson C."/>
            <person name="Stubbendieck R."/>
            <person name="Wendt-Pienkowski E."/>
        </authorList>
    </citation>
    <scope>NUCLEOTIDE SEQUENCE [LARGE SCALE GENOMIC DNA]</scope>
    <source>
        <strain evidence="6 7">SID14438</strain>
    </source>
</reference>
<dbReference type="PANTHER" id="PTHR30290:SF10">
    <property type="entry name" value="PERIPLASMIC OLIGOPEPTIDE-BINDING PROTEIN-RELATED"/>
    <property type="match status" value="1"/>
</dbReference>
<protein>
    <submittedName>
        <fullName evidence="6">Peptide-binding protein</fullName>
    </submittedName>
</protein>
<name>A0A6N9VA51_STRMI</name>
<dbReference type="Pfam" id="PF00496">
    <property type="entry name" value="SBP_bac_5"/>
    <property type="match status" value="1"/>
</dbReference>
<evidence type="ECO:0000256" key="4">
    <source>
        <dbReference type="ARBA" id="ARBA00022729"/>
    </source>
</evidence>
<dbReference type="AlphaFoldDB" id="A0A6N9VA51"/>
<evidence type="ECO:0000256" key="3">
    <source>
        <dbReference type="ARBA" id="ARBA00022448"/>
    </source>
</evidence>